<keyword evidence="5" id="KW-0539">Nucleus</keyword>
<dbReference type="GO" id="GO:0005634">
    <property type="term" value="C:nucleus"/>
    <property type="evidence" value="ECO:0007669"/>
    <property type="project" value="TreeGrafter"/>
</dbReference>
<feature type="compositionally biased region" description="Gly residues" evidence="6">
    <location>
        <begin position="693"/>
        <end position="704"/>
    </location>
</feature>
<evidence type="ECO:0000256" key="5">
    <source>
        <dbReference type="ARBA" id="ARBA00023242"/>
    </source>
</evidence>
<evidence type="ECO:0000256" key="6">
    <source>
        <dbReference type="SAM" id="MobiDB-lite"/>
    </source>
</evidence>
<accession>A0A6G1KMV0</accession>
<evidence type="ECO:0000256" key="2">
    <source>
        <dbReference type="ARBA" id="ARBA00023015"/>
    </source>
</evidence>
<dbReference type="Pfam" id="PF00172">
    <property type="entry name" value="Zn_clus"/>
    <property type="match status" value="1"/>
</dbReference>
<proteinExistence type="predicted"/>
<feature type="region of interest" description="Disordered" evidence="6">
    <location>
        <begin position="76"/>
        <end position="111"/>
    </location>
</feature>
<keyword evidence="3" id="KW-0238">DNA-binding</keyword>
<dbReference type="Gene3D" id="4.10.240.10">
    <property type="entry name" value="Zn(2)-C6 fungal-type DNA-binding domain"/>
    <property type="match status" value="1"/>
</dbReference>
<evidence type="ECO:0000256" key="1">
    <source>
        <dbReference type="ARBA" id="ARBA00022723"/>
    </source>
</evidence>
<dbReference type="GO" id="GO:0006351">
    <property type="term" value="P:DNA-templated transcription"/>
    <property type="evidence" value="ECO:0007669"/>
    <property type="project" value="InterPro"/>
</dbReference>
<dbReference type="AlphaFoldDB" id="A0A6G1KMV0"/>
<sequence length="741" mass="81994">MNHETSPYGRLEDDVQGSPKRKKVRAKYAPKACVSCRRSKLKCSGENPCGRCSDNGKRCFYSEDQTAAEALQHLSRPTPVQQPSALNPHANANAHTHTHASSNGNGNGIAIPRRSIIPRHESMGRRTSDASVPGNSLEARMARMEGMMEVLIQERGIGSTPRGSIEREEAFIDGFHGDTALHPPIEAFSANLAAVRQQLGFPPESPELRTRQSISAVSPSSSTESMSNIRVGSRTLSFPNPSDYQKYIDYFFSSVTTFYPCVNEAEFRARGESMLATRVIDASDISFLALNYIVFSCSDILVDTTHLGTISRPPGWQWFQLADQLVGKRKVSGRGDLYLIQFLIWEALYLVCADKPNAAYNVIGIACRLSFQFGLHQQSCWGNCTPLQIHMRQRIFWTIYFADRRISLSCGRPYGIRDLDIDVDQPSWIYDRDIQLDQPLPPRDLIRSANLYLSCMIQWGKLCGDVWDRMFAAAATQGMDGESTAILDAKIKHWTEVCLPAIPLLPKDHTPEIRHQRQHTLVYTRLNHLRLLLRRRTMISLRYDGSTGRLCGDLAISNVQLIKAHSTDAKGPSSFRYHMTASLGGSILILATLLVRDLVSIGLQDQQTAYAESFRDALAILQDLSIYLQAARRVIDDFRDIVNVVTTILNQGVSIGPEGEKTTNTFPANIDDLFPYGALDFAQQASTGQSDTGRGGATGSGNGNAGAQWTSSMESATAASLDSWDFELQPTSVGGYGVPWI</sequence>
<dbReference type="PANTHER" id="PTHR47424:SF3">
    <property type="entry name" value="REGULATORY PROTEIN GAL4"/>
    <property type="match status" value="1"/>
</dbReference>
<evidence type="ECO:0000313" key="8">
    <source>
        <dbReference type="EMBL" id="KAF2713963.1"/>
    </source>
</evidence>
<protein>
    <recommendedName>
        <fullName evidence="7">Zn(2)-C6 fungal-type domain-containing protein</fullName>
    </recommendedName>
</protein>
<reference evidence="8" key="1">
    <citation type="journal article" date="2020" name="Stud. Mycol.">
        <title>101 Dothideomycetes genomes: a test case for predicting lifestyles and emergence of pathogens.</title>
        <authorList>
            <person name="Haridas S."/>
            <person name="Albert R."/>
            <person name="Binder M."/>
            <person name="Bloem J."/>
            <person name="Labutti K."/>
            <person name="Salamov A."/>
            <person name="Andreopoulos B."/>
            <person name="Baker S."/>
            <person name="Barry K."/>
            <person name="Bills G."/>
            <person name="Bluhm B."/>
            <person name="Cannon C."/>
            <person name="Castanera R."/>
            <person name="Culley D."/>
            <person name="Daum C."/>
            <person name="Ezra D."/>
            <person name="Gonzalez J."/>
            <person name="Henrissat B."/>
            <person name="Kuo A."/>
            <person name="Liang C."/>
            <person name="Lipzen A."/>
            <person name="Lutzoni F."/>
            <person name="Magnuson J."/>
            <person name="Mondo S."/>
            <person name="Nolan M."/>
            <person name="Ohm R."/>
            <person name="Pangilinan J."/>
            <person name="Park H.-J."/>
            <person name="Ramirez L."/>
            <person name="Alfaro M."/>
            <person name="Sun H."/>
            <person name="Tritt A."/>
            <person name="Yoshinaga Y."/>
            <person name="Zwiers L.-H."/>
            <person name="Turgeon B."/>
            <person name="Goodwin S."/>
            <person name="Spatafora J."/>
            <person name="Crous P."/>
            <person name="Grigoriev I."/>
        </authorList>
    </citation>
    <scope>NUCLEOTIDE SEQUENCE</scope>
    <source>
        <strain evidence="8">CBS 279.74</strain>
    </source>
</reference>
<dbReference type="InterPro" id="IPR036864">
    <property type="entry name" value="Zn2-C6_fun-type_DNA-bd_sf"/>
</dbReference>
<dbReference type="PROSITE" id="PS50048">
    <property type="entry name" value="ZN2_CY6_FUNGAL_2"/>
    <property type="match status" value="1"/>
</dbReference>
<dbReference type="SMART" id="SM00906">
    <property type="entry name" value="Fungal_trans"/>
    <property type="match status" value="1"/>
</dbReference>
<evidence type="ECO:0000256" key="3">
    <source>
        <dbReference type="ARBA" id="ARBA00023125"/>
    </source>
</evidence>
<feature type="region of interest" description="Disordered" evidence="6">
    <location>
        <begin position="685"/>
        <end position="708"/>
    </location>
</feature>
<dbReference type="GO" id="GO:0000435">
    <property type="term" value="P:positive regulation of transcription from RNA polymerase II promoter by galactose"/>
    <property type="evidence" value="ECO:0007669"/>
    <property type="project" value="TreeGrafter"/>
</dbReference>
<dbReference type="InterPro" id="IPR051127">
    <property type="entry name" value="Fungal_SecMet_Regulators"/>
</dbReference>
<keyword evidence="9" id="KW-1185">Reference proteome</keyword>
<evidence type="ECO:0000313" key="9">
    <source>
        <dbReference type="Proteomes" id="UP000799428"/>
    </source>
</evidence>
<dbReference type="InterPro" id="IPR007219">
    <property type="entry name" value="XnlR_reg_dom"/>
</dbReference>
<dbReference type="InterPro" id="IPR001138">
    <property type="entry name" value="Zn2Cys6_DnaBD"/>
</dbReference>
<dbReference type="PROSITE" id="PS00463">
    <property type="entry name" value="ZN2_CY6_FUNGAL_1"/>
    <property type="match status" value="1"/>
</dbReference>
<dbReference type="OrthoDB" id="3266505at2759"/>
<dbReference type="CDD" id="cd00067">
    <property type="entry name" value="GAL4"/>
    <property type="match status" value="1"/>
</dbReference>
<dbReference type="GO" id="GO:0000981">
    <property type="term" value="F:DNA-binding transcription factor activity, RNA polymerase II-specific"/>
    <property type="evidence" value="ECO:0007669"/>
    <property type="project" value="InterPro"/>
</dbReference>
<dbReference type="GO" id="GO:0000978">
    <property type="term" value="F:RNA polymerase II cis-regulatory region sequence-specific DNA binding"/>
    <property type="evidence" value="ECO:0007669"/>
    <property type="project" value="TreeGrafter"/>
</dbReference>
<dbReference type="Proteomes" id="UP000799428">
    <property type="component" value="Unassembled WGS sequence"/>
</dbReference>
<gene>
    <name evidence="8" type="ORF">K504DRAFT_462421</name>
</gene>
<evidence type="ECO:0000256" key="4">
    <source>
        <dbReference type="ARBA" id="ARBA00023163"/>
    </source>
</evidence>
<keyword evidence="1" id="KW-0479">Metal-binding</keyword>
<dbReference type="EMBL" id="MU005765">
    <property type="protein sequence ID" value="KAF2713963.1"/>
    <property type="molecule type" value="Genomic_DNA"/>
</dbReference>
<dbReference type="GO" id="GO:0008270">
    <property type="term" value="F:zinc ion binding"/>
    <property type="evidence" value="ECO:0007669"/>
    <property type="project" value="InterPro"/>
</dbReference>
<dbReference type="SUPFAM" id="SSF57701">
    <property type="entry name" value="Zn2/Cys6 DNA-binding domain"/>
    <property type="match status" value="1"/>
</dbReference>
<name>A0A6G1KMV0_9PLEO</name>
<feature type="region of interest" description="Disordered" evidence="6">
    <location>
        <begin position="202"/>
        <end position="221"/>
    </location>
</feature>
<keyword evidence="4" id="KW-0804">Transcription</keyword>
<dbReference type="Pfam" id="PF04082">
    <property type="entry name" value="Fungal_trans"/>
    <property type="match status" value="1"/>
</dbReference>
<feature type="compositionally biased region" description="Polar residues" evidence="6">
    <location>
        <begin position="211"/>
        <end position="221"/>
    </location>
</feature>
<keyword evidence="2" id="KW-0805">Transcription regulation</keyword>
<dbReference type="PANTHER" id="PTHR47424">
    <property type="entry name" value="REGULATORY PROTEIN GAL4"/>
    <property type="match status" value="1"/>
</dbReference>
<feature type="domain" description="Zn(2)-C6 fungal-type" evidence="7">
    <location>
        <begin position="32"/>
        <end position="61"/>
    </location>
</feature>
<dbReference type="CDD" id="cd12148">
    <property type="entry name" value="fungal_TF_MHR"/>
    <property type="match status" value="1"/>
</dbReference>
<feature type="compositionally biased region" description="Low complexity" evidence="6">
    <location>
        <begin position="87"/>
        <end position="103"/>
    </location>
</feature>
<dbReference type="SMART" id="SM00066">
    <property type="entry name" value="GAL4"/>
    <property type="match status" value="1"/>
</dbReference>
<organism evidence="8 9">
    <name type="scientific">Pleomassaria siparia CBS 279.74</name>
    <dbReference type="NCBI Taxonomy" id="1314801"/>
    <lineage>
        <taxon>Eukaryota</taxon>
        <taxon>Fungi</taxon>
        <taxon>Dikarya</taxon>
        <taxon>Ascomycota</taxon>
        <taxon>Pezizomycotina</taxon>
        <taxon>Dothideomycetes</taxon>
        <taxon>Pleosporomycetidae</taxon>
        <taxon>Pleosporales</taxon>
        <taxon>Pleomassariaceae</taxon>
        <taxon>Pleomassaria</taxon>
    </lineage>
</organism>
<evidence type="ECO:0000259" key="7">
    <source>
        <dbReference type="PROSITE" id="PS50048"/>
    </source>
</evidence>
<feature type="region of interest" description="Disordered" evidence="6">
    <location>
        <begin position="1"/>
        <end position="23"/>
    </location>
</feature>